<evidence type="ECO:0000313" key="7">
    <source>
        <dbReference type="EMBL" id="ANJ67347.1"/>
    </source>
</evidence>
<evidence type="ECO:0000256" key="4">
    <source>
        <dbReference type="ARBA" id="ARBA00022840"/>
    </source>
</evidence>
<organism evidence="7 8">
    <name type="scientific">Halothiobacillus diazotrophicus</name>
    <dbReference type="NCBI Taxonomy" id="1860122"/>
    <lineage>
        <taxon>Bacteria</taxon>
        <taxon>Pseudomonadati</taxon>
        <taxon>Pseudomonadota</taxon>
        <taxon>Gammaproteobacteria</taxon>
        <taxon>Chromatiales</taxon>
        <taxon>Halothiobacillaceae</taxon>
        <taxon>Halothiobacillus</taxon>
    </lineage>
</organism>
<dbReference type="Pfam" id="PF18395">
    <property type="entry name" value="Cas3_C"/>
    <property type="match status" value="1"/>
</dbReference>
<dbReference type="InterPro" id="IPR041372">
    <property type="entry name" value="Cas3_C"/>
</dbReference>
<dbReference type="Pfam" id="PF22590">
    <property type="entry name" value="Cas3-like_C_2"/>
    <property type="match status" value="1"/>
</dbReference>
<keyword evidence="4" id="KW-0067">ATP-binding</keyword>
<dbReference type="InterPro" id="IPR006474">
    <property type="entry name" value="Helicase_Cas3_CRISPR-ass_core"/>
</dbReference>
<dbReference type="SUPFAM" id="SSF52540">
    <property type="entry name" value="P-loop containing nucleoside triphosphate hydrolases"/>
    <property type="match status" value="1"/>
</dbReference>
<dbReference type="SMART" id="SM00490">
    <property type="entry name" value="HELICc"/>
    <property type="match status" value="1"/>
</dbReference>
<dbReference type="NCBIfam" id="TIGR01587">
    <property type="entry name" value="cas3_core"/>
    <property type="match status" value="1"/>
</dbReference>
<dbReference type="Gene3D" id="3.40.50.300">
    <property type="entry name" value="P-loop containing nucleotide triphosphate hydrolases"/>
    <property type="match status" value="2"/>
</dbReference>
<dbReference type="GO" id="GO:0016787">
    <property type="term" value="F:hydrolase activity"/>
    <property type="evidence" value="ECO:0007669"/>
    <property type="project" value="UniProtKB-KW"/>
</dbReference>
<dbReference type="SMART" id="SM00487">
    <property type="entry name" value="DEXDc"/>
    <property type="match status" value="1"/>
</dbReference>
<evidence type="ECO:0000313" key="8">
    <source>
        <dbReference type="Proteomes" id="UP000078596"/>
    </source>
</evidence>
<evidence type="ECO:0000256" key="3">
    <source>
        <dbReference type="ARBA" id="ARBA00022806"/>
    </source>
</evidence>
<dbReference type="InterPro" id="IPR054712">
    <property type="entry name" value="Cas3-like_dom"/>
</dbReference>
<feature type="domain" description="Helicase ATP-binding" evidence="6">
    <location>
        <begin position="84"/>
        <end position="287"/>
    </location>
</feature>
<keyword evidence="1" id="KW-0547">Nucleotide-binding</keyword>
<dbReference type="PANTHER" id="PTHR47963:SF9">
    <property type="entry name" value="CRISPR-ASSOCIATED ENDONUCLEASE_HELICASE CAS3"/>
    <property type="match status" value="1"/>
</dbReference>
<dbReference type="Proteomes" id="UP000078596">
    <property type="component" value="Chromosome"/>
</dbReference>
<keyword evidence="2" id="KW-0378">Hydrolase</keyword>
<dbReference type="AlphaFoldDB" id="A0A191ZHL7"/>
<dbReference type="InterPro" id="IPR001650">
    <property type="entry name" value="Helicase_C-like"/>
</dbReference>
<dbReference type="PANTHER" id="PTHR47963">
    <property type="entry name" value="DEAD-BOX ATP-DEPENDENT RNA HELICASE 47, MITOCHONDRIAL"/>
    <property type="match status" value="1"/>
</dbReference>
<keyword evidence="3" id="KW-0347">Helicase</keyword>
<dbReference type="CDD" id="cd17930">
    <property type="entry name" value="DEXHc_cas3"/>
    <property type="match status" value="1"/>
</dbReference>
<dbReference type="KEGG" id="haz:A9404_08100"/>
<dbReference type="Pfam" id="PF00270">
    <property type="entry name" value="DEAD"/>
    <property type="match status" value="1"/>
</dbReference>
<dbReference type="InterPro" id="IPR011545">
    <property type="entry name" value="DEAD/DEAH_box_helicase_dom"/>
</dbReference>
<accession>A0A191ZHL7</accession>
<evidence type="ECO:0000256" key="1">
    <source>
        <dbReference type="ARBA" id="ARBA00022741"/>
    </source>
</evidence>
<name>A0A191ZHL7_9GAMM</name>
<keyword evidence="8" id="KW-1185">Reference proteome</keyword>
<sequence>MLLAGLTSFADWIGSNEAVFPFGTPHDCEDPSAWFRTRRAINVENALNQIGWLPRLPLMDDARPFDEVFGFAPRPLQTAMVNALAAIDQPTILLIEAPMGEGKTEAALYAHLELQRRLGHRGLYVALPTKATGNAMFHRVLKFLQSQRGDRQLDMQLLHGGALLNDEFQQLKPGGISDIAKGGDVRASEWFTHKKRALLSEYGVGTIDQALLTILPVRHQFVRMWGLANRVVVFDEIHAYDAYTGTLLLHLLRWLLALGASVVLLTATLPPQTRRQLAELVGQKPPEPDAIYPRLSVYQPGEAVRSTSFDADPRRRLTLRVEAVTADLDAIKAALEAQLVDGGYALALTNTVQRAQDLYRDYGVGAPLMVDGEPIGKRLPDDTEVYLFHARFPADARQRREDAVLKLFGPPDNTSPAPRTGRKILIATQVAEQSLDLDFDLIVTDLAPIDLLLQRAGRLWRHARGARHVAEPNLIVAGLAEDPPPCFGKPLWWGAVYREDVLLRTRSLLRGKPTLQLPDDIDVLVASVYEESVDVEASLEARLDRAMQDALGKEFAHFGEAHRSIIGLPDDASWKTGMRFTLYDDDEPGVHASLKVRTRLGEDSVLVVPLFASDAFDPTVAPDFAQAKAWYLRAVNLSRKGIVTRLRAQGVPEGWRQSALLRNAYPLRLDSESRWIDDPQVRISSELGLIYETKETP</sequence>
<dbReference type="InterPro" id="IPR014001">
    <property type="entry name" value="Helicase_ATP-bd"/>
</dbReference>
<dbReference type="InterPro" id="IPR027417">
    <property type="entry name" value="P-loop_NTPase"/>
</dbReference>
<proteinExistence type="predicted"/>
<dbReference type="EMBL" id="CP016027">
    <property type="protein sequence ID" value="ANJ67347.1"/>
    <property type="molecule type" value="Genomic_DNA"/>
</dbReference>
<reference evidence="7 8" key="1">
    <citation type="submission" date="2016-06" db="EMBL/GenBank/DDBJ databases">
        <title>Insight into the functional genes involving in sulfur oxidation in Pearl River water.</title>
        <authorList>
            <person name="Luo J."/>
            <person name="Tan X."/>
            <person name="Lin W."/>
        </authorList>
    </citation>
    <scope>NUCLEOTIDE SEQUENCE [LARGE SCALE GENOMIC DNA]</scope>
    <source>
        <strain evidence="7 8">LS2</strain>
    </source>
</reference>
<dbReference type="Gene3D" id="1.10.3210.30">
    <property type="match status" value="1"/>
</dbReference>
<protein>
    <submittedName>
        <fullName evidence="7">CRISPR-associated helicase Cas3</fullName>
    </submittedName>
</protein>
<dbReference type="GO" id="GO:0051607">
    <property type="term" value="P:defense response to virus"/>
    <property type="evidence" value="ECO:0007669"/>
    <property type="project" value="UniProtKB-KW"/>
</dbReference>
<dbReference type="STRING" id="1860122.A9404_08100"/>
<dbReference type="GO" id="GO:0003724">
    <property type="term" value="F:RNA helicase activity"/>
    <property type="evidence" value="ECO:0007669"/>
    <property type="project" value="TreeGrafter"/>
</dbReference>
<dbReference type="GO" id="GO:0003723">
    <property type="term" value="F:RNA binding"/>
    <property type="evidence" value="ECO:0007669"/>
    <property type="project" value="TreeGrafter"/>
</dbReference>
<evidence type="ECO:0000256" key="5">
    <source>
        <dbReference type="ARBA" id="ARBA00023118"/>
    </source>
</evidence>
<dbReference type="InterPro" id="IPR038257">
    <property type="entry name" value="CRISPR-assoc_Cas3_HD_sf"/>
</dbReference>
<keyword evidence="5" id="KW-0051">Antiviral defense</keyword>
<dbReference type="GO" id="GO:0005524">
    <property type="term" value="F:ATP binding"/>
    <property type="evidence" value="ECO:0007669"/>
    <property type="project" value="UniProtKB-KW"/>
</dbReference>
<gene>
    <name evidence="7" type="ORF">A9404_08100</name>
</gene>
<dbReference type="PROSITE" id="PS51192">
    <property type="entry name" value="HELICASE_ATP_BIND_1"/>
    <property type="match status" value="1"/>
</dbReference>
<evidence type="ECO:0000259" key="6">
    <source>
        <dbReference type="PROSITE" id="PS51192"/>
    </source>
</evidence>
<evidence type="ECO:0000256" key="2">
    <source>
        <dbReference type="ARBA" id="ARBA00022801"/>
    </source>
</evidence>
<dbReference type="InterPro" id="IPR050547">
    <property type="entry name" value="DEAD_box_RNA_helicases"/>
</dbReference>